<gene>
    <name evidence="2" type="ORF">BDZ94DRAFT_1313299</name>
</gene>
<feature type="compositionally biased region" description="Low complexity" evidence="1">
    <location>
        <begin position="103"/>
        <end position="116"/>
    </location>
</feature>
<accession>A0A9P6CDQ8</accession>
<keyword evidence="3" id="KW-1185">Reference proteome</keyword>
<organism evidence="2 3">
    <name type="scientific">Collybia nuda</name>
    <dbReference type="NCBI Taxonomy" id="64659"/>
    <lineage>
        <taxon>Eukaryota</taxon>
        <taxon>Fungi</taxon>
        <taxon>Dikarya</taxon>
        <taxon>Basidiomycota</taxon>
        <taxon>Agaricomycotina</taxon>
        <taxon>Agaricomycetes</taxon>
        <taxon>Agaricomycetidae</taxon>
        <taxon>Agaricales</taxon>
        <taxon>Tricholomatineae</taxon>
        <taxon>Clitocybaceae</taxon>
        <taxon>Collybia</taxon>
    </lineage>
</organism>
<reference evidence="2" key="1">
    <citation type="submission" date="2020-11" db="EMBL/GenBank/DDBJ databases">
        <authorList>
            <consortium name="DOE Joint Genome Institute"/>
            <person name="Ahrendt S."/>
            <person name="Riley R."/>
            <person name="Andreopoulos W."/>
            <person name="Labutti K."/>
            <person name="Pangilinan J."/>
            <person name="Ruiz-Duenas F.J."/>
            <person name="Barrasa J.M."/>
            <person name="Sanchez-Garcia M."/>
            <person name="Camarero S."/>
            <person name="Miyauchi S."/>
            <person name="Serrano A."/>
            <person name="Linde D."/>
            <person name="Babiker R."/>
            <person name="Drula E."/>
            <person name="Ayuso-Fernandez I."/>
            <person name="Pacheco R."/>
            <person name="Padilla G."/>
            <person name="Ferreira P."/>
            <person name="Barriuso J."/>
            <person name="Kellner H."/>
            <person name="Castanera R."/>
            <person name="Alfaro M."/>
            <person name="Ramirez L."/>
            <person name="Pisabarro A.G."/>
            <person name="Kuo A."/>
            <person name="Tritt A."/>
            <person name="Lipzen A."/>
            <person name="He G."/>
            <person name="Yan M."/>
            <person name="Ng V."/>
            <person name="Cullen D."/>
            <person name="Martin F."/>
            <person name="Rosso M.-N."/>
            <person name="Henrissat B."/>
            <person name="Hibbett D."/>
            <person name="Martinez A.T."/>
            <person name="Grigoriev I.V."/>
        </authorList>
    </citation>
    <scope>NUCLEOTIDE SEQUENCE</scope>
    <source>
        <strain evidence="2">CBS 247.69</strain>
    </source>
</reference>
<dbReference type="AlphaFoldDB" id="A0A9P6CDQ8"/>
<name>A0A9P6CDQ8_9AGAR</name>
<evidence type="ECO:0000313" key="2">
    <source>
        <dbReference type="EMBL" id="KAF9458410.1"/>
    </source>
</evidence>
<proteinExistence type="predicted"/>
<sequence length="327" mass="36364">IPQKGHVHIYANRERRGLPTFLKLEVTPTLGPVLESLSDVLSPVRRQNQRIFVFEETGWAIKGRYETALRKNDEAFWVVKNGLQTLDLYIEPDNPSTSNSCHSSTPFSTTSDPPASGTFTCASSPDPFSVTVDSGSGPTLGFGSGSSSVNPHLAAILTKLGVPVHLTSHNDWGLCTSFAKWKGYLDACSAYKELEETKKWNGPPLNGKALIELFVSKSHFHENFTMFGDVIQFPEMVEWLENSGVNSVYNREVWGYHKINYNFKDLSKWLDLEKKKQLKEESSKKSEKKKKGKEQDKGEGSSKKGGKDSKDKDSGGKKGGKKSKQVK</sequence>
<feature type="compositionally biased region" description="Basic residues" evidence="1">
    <location>
        <begin position="318"/>
        <end position="327"/>
    </location>
</feature>
<feature type="region of interest" description="Disordered" evidence="1">
    <location>
        <begin position="277"/>
        <end position="327"/>
    </location>
</feature>
<dbReference type="OrthoDB" id="3070904at2759"/>
<feature type="region of interest" description="Disordered" evidence="1">
    <location>
        <begin position="95"/>
        <end position="118"/>
    </location>
</feature>
<evidence type="ECO:0000313" key="3">
    <source>
        <dbReference type="Proteomes" id="UP000807353"/>
    </source>
</evidence>
<comment type="caution">
    <text evidence="2">The sequence shown here is derived from an EMBL/GenBank/DDBJ whole genome shotgun (WGS) entry which is preliminary data.</text>
</comment>
<dbReference type="Proteomes" id="UP000807353">
    <property type="component" value="Unassembled WGS sequence"/>
</dbReference>
<feature type="compositionally biased region" description="Basic and acidic residues" evidence="1">
    <location>
        <begin position="293"/>
        <end position="316"/>
    </location>
</feature>
<dbReference type="EMBL" id="MU150341">
    <property type="protein sequence ID" value="KAF9458410.1"/>
    <property type="molecule type" value="Genomic_DNA"/>
</dbReference>
<evidence type="ECO:0000256" key="1">
    <source>
        <dbReference type="SAM" id="MobiDB-lite"/>
    </source>
</evidence>
<protein>
    <submittedName>
        <fullName evidence="2">Uncharacterized protein</fullName>
    </submittedName>
</protein>
<feature type="non-terminal residue" evidence="2">
    <location>
        <position position="1"/>
    </location>
</feature>